<feature type="transmembrane region" description="Helical" evidence="1">
    <location>
        <begin position="26"/>
        <end position="46"/>
    </location>
</feature>
<gene>
    <name evidence="2" type="ORF">AO501_10705</name>
</gene>
<reference evidence="2 3" key="1">
    <citation type="submission" date="2015-10" db="EMBL/GenBank/DDBJ databases">
        <title>Mycobacterium gordonae draft genome assembly.</title>
        <authorList>
            <person name="Ustinova V."/>
            <person name="Smirnova T."/>
            <person name="Blagodatskikh K."/>
            <person name="Varlamov D."/>
            <person name="Larionova E."/>
            <person name="Chernousova L."/>
        </authorList>
    </citation>
    <scope>NUCLEOTIDE SEQUENCE [LARGE SCALE GENOMIC DNA]</scope>
    <source>
        <strain evidence="2 3">CTRI 14-8773</strain>
    </source>
</reference>
<name>A0A0Q2LLS0_MYCGO</name>
<accession>A0A0Q2LLS0</accession>
<dbReference type="EMBL" id="LKTM01000339">
    <property type="protein sequence ID" value="KQH76945.1"/>
    <property type="molecule type" value="Genomic_DNA"/>
</dbReference>
<dbReference type="AlphaFoldDB" id="A0A0Q2LLS0"/>
<organism evidence="2 3">
    <name type="scientific">Mycobacterium gordonae</name>
    <dbReference type="NCBI Taxonomy" id="1778"/>
    <lineage>
        <taxon>Bacteria</taxon>
        <taxon>Bacillati</taxon>
        <taxon>Actinomycetota</taxon>
        <taxon>Actinomycetes</taxon>
        <taxon>Mycobacteriales</taxon>
        <taxon>Mycobacteriaceae</taxon>
        <taxon>Mycobacterium</taxon>
    </lineage>
</organism>
<evidence type="ECO:0000256" key="1">
    <source>
        <dbReference type="SAM" id="Phobius"/>
    </source>
</evidence>
<comment type="caution">
    <text evidence="2">The sequence shown here is derived from an EMBL/GenBank/DDBJ whole genome shotgun (WGS) entry which is preliminary data.</text>
</comment>
<keyword evidence="1" id="KW-0472">Membrane</keyword>
<evidence type="ECO:0008006" key="4">
    <source>
        <dbReference type="Google" id="ProtNLM"/>
    </source>
</evidence>
<evidence type="ECO:0000313" key="2">
    <source>
        <dbReference type="EMBL" id="KQH76945.1"/>
    </source>
</evidence>
<protein>
    <recommendedName>
        <fullName evidence="4">UsfY protein</fullName>
    </recommendedName>
</protein>
<keyword evidence="1" id="KW-0812">Transmembrane</keyword>
<feature type="transmembrane region" description="Helical" evidence="1">
    <location>
        <begin position="52"/>
        <end position="72"/>
    </location>
</feature>
<dbReference type="Proteomes" id="UP000051677">
    <property type="component" value="Unassembled WGS sequence"/>
</dbReference>
<sequence length="91" mass="9780">MAEIAHLARAERELGEFEDAAERRPVLMVMAGALLAFVVSVAAFAFGQAGVGVSVASGGMLVFGAGLCWLSMERRRVREAEREALLRNSRS</sequence>
<evidence type="ECO:0000313" key="3">
    <source>
        <dbReference type="Proteomes" id="UP000051677"/>
    </source>
</evidence>
<keyword evidence="1" id="KW-1133">Transmembrane helix</keyword>
<dbReference type="STRING" id="1778.A9W97_09255"/>
<dbReference type="RefSeq" id="WP_055579987.1">
    <property type="nucleotide sequence ID" value="NZ_LKTM01000339.1"/>
</dbReference>
<proteinExistence type="predicted"/>